<dbReference type="Gene3D" id="3.40.640.10">
    <property type="entry name" value="Type I PLP-dependent aspartate aminotransferase-like (Major domain)"/>
    <property type="match status" value="1"/>
</dbReference>
<dbReference type="Pfam" id="PF00202">
    <property type="entry name" value="Aminotran_3"/>
    <property type="match status" value="1"/>
</dbReference>
<evidence type="ECO:0000313" key="9">
    <source>
        <dbReference type="Proteomes" id="UP000199548"/>
    </source>
</evidence>
<evidence type="ECO:0000256" key="4">
    <source>
        <dbReference type="ARBA" id="ARBA00022679"/>
    </source>
</evidence>
<dbReference type="PANTHER" id="PTHR43094">
    <property type="entry name" value="AMINOTRANSFERASE"/>
    <property type="match status" value="1"/>
</dbReference>
<evidence type="ECO:0000256" key="2">
    <source>
        <dbReference type="ARBA" id="ARBA00008954"/>
    </source>
</evidence>
<dbReference type="AlphaFoldDB" id="A0A1I3TUG0"/>
<sequence length="488" mass="53412">MEREIDKLNEVMSTPSSGERSRDDLAGSRSSELDRESGEVVTASTHAGRLSRPQDLDKFWMPFTANRDFRKQPRLITAAEGMYYFTANGDGILDGTAGLWCVNAGHGRREIVQAVHEQMMELDYAPSFLQLGHPLAFSAANKVAELTPPGLDRIFFTNSGSEAIDTALKMAICYHHCRGDTQRFRFIGRERSYHGVNFGGMSVGGIANNRAKFHANLMPGVQHLRATYDYEKQRFSRGEPEWGGELADELEQLVDVHGAHTIAAVIVEPVAGSTGVLVPPRGYLRRLERIARTHGILLILDEVITGFGRLGTPFSAQYFGVSADLIVMGKGINNASIPMAAVAAKNEIYQTIVDAAPANTPEFFHGYTFSAHPAACAASLAAQEIYAREGLFQKAGAMAGYFEEAIHSLEGIKGIKDIRNIGLLGAIEFESNRSANEEMALEIHYRCFARGLLVRHTGSSVTLSPPFIVKEAEVDLMIDTIAAVLKTF</sequence>
<dbReference type="SUPFAM" id="SSF53383">
    <property type="entry name" value="PLP-dependent transferases"/>
    <property type="match status" value="1"/>
</dbReference>
<reference evidence="8 9" key="1">
    <citation type="submission" date="2016-10" db="EMBL/GenBank/DDBJ databases">
        <authorList>
            <person name="de Groot N.N."/>
        </authorList>
    </citation>
    <scope>NUCLEOTIDE SEQUENCE [LARGE SCALE GENOMIC DNA]</scope>
    <source>
        <strain evidence="8 9">LMG 23650</strain>
    </source>
</reference>
<feature type="region of interest" description="Disordered" evidence="7">
    <location>
        <begin position="1"/>
        <end position="47"/>
    </location>
</feature>
<keyword evidence="4" id="KW-0808">Transferase</keyword>
<accession>A0A1I3TUG0</accession>
<dbReference type="STRING" id="420953.SAMN05192543_11082"/>
<dbReference type="InterPro" id="IPR015424">
    <property type="entry name" value="PyrdxlP-dep_Trfase"/>
</dbReference>
<dbReference type="Gene3D" id="3.90.1150.10">
    <property type="entry name" value="Aspartate Aminotransferase, domain 1"/>
    <property type="match status" value="1"/>
</dbReference>
<keyword evidence="3" id="KW-0032">Aminotransferase</keyword>
<feature type="compositionally biased region" description="Basic and acidic residues" evidence="7">
    <location>
        <begin position="19"/>
        <end position="38"/>
    </location>
</feature>
<dbReference type="FunFam" id="3.40.640.10:FF:000014">
    <property type="entry name" value="Adenosylmethionine-8-amino-7-oxononanoate aminotransferase, probable"/>
    <property type="match status" value="1"/>
</dbReference>
<dbReference type="EMBL" id="FOQU01000010">
    <property type="protein sequence ID" value="SFJ73276.1"/>
    <property type="molecule type" value="Genomic_DNA"/>
</dbReference>
<evidence type="ECO:0000256" key="5">
    <source>
        <dbReference type="ARBA" id="ARBA00022898"/>
    </source>
</evidence>
<keyword evidence="9" id="KW-1185">Reference proteome</keyword>
<comment type="similarity">
    <text evidence="2 6">Belongs to the class-III pyridoxal-phosphate-dependent aminotransferase family.</text>
</comment>
<proteinExistence type="inferred from homology"/>
<dbReference type="InterPro" id="IPR049704">
    <property type="entry name" value="Aminotrans_3_PPA_site"/>
</dbReference>
<dbReference type="InterPro" id="IPR005814">
    <property type="entry name" value="Aminotrans_3"/>
</dbReference>
<dbReference type="GO" id="GO:0030170">
    <property type="term" value="F:pyridoxal phosphate binding"/>
    <property type="evidence" value="ECO:0007669"/>
    <property type="project" value="InterPro"/>
</dbReference>
<organism evidence="8 9">
    <name type="scientific">Paraburkholderia megapolitana</name>
    <dbReference type="NCBI Taxonomy" id="420953"/>
    <lineage>
        <taxon>Bacteria</taxon>
        <taxon>Pseudomonadati</taxon>
        <taxon>Pseudomonadota</taxon>
        <taxon>Betaproteobacteria</taxon>
        <taxon>Burkholderiales</taxon>
        <taxon>Burkholderiaceae</taxon>
        <taxon>Paraburkholderia</taxon>
    </lineage>
</organism>
<keyword evidence="5 6" id="KW-0663">Pyridoxal phosphate</keyword>
<gene>
    <name evidence="8" type="ORF">SAMN05192543_11082</name>
</gene>
<name>A0A1I3TUG0_9BURK</name>
<evidence type="ECO:0000256" key="6">
    <source>
        <dbReference type="RuleBase" id="RU003560"/>
    </source>
</evidence>
<evidence type="ECO:0000313" key="8">
    <source>
        <dbReference type="EMBL" id="SFJ73276.1"/>
    </source>
</evidence>
<protein>
    <submittedName>
        <fullName evidence="8">Beta-alanine--pyruvate transaminase</fullName>
    </submittedName>
</protein>
<dbReference type="PANTHER" id="PTHR43094:SF1">
    <property type="entry name" value="AMINOTRANSFERASE CLASS-III"/>
    <property type="match status" value="1"/>
</dbReference>
<evidence type="ECO:0000256" key="1">
    <source>
        <dbReference type="ARBA" id="ARBA00001933"/>
    </source>
</evidence>
<dbReference type="InterPro" id="IPR015422">
    <property type="entry name" value="PyrdxlP-dep_Trfase_small"/>
</dbReference>
<comment type="cofactor">
    <cofactor evidence="1">
        <name>pyridoxal 5'-phosphate</name>
        <dbReference type="ChEBI" id="CHEBI:597326"/>
    </cofactor>
</comment>
<evidence type="ECO:0000256" key="3">
    <source>
        <dbReference type="ARBA" id="ARBA00022576"/>
    </source>
</evidence>
<dbReference type="CDD" id="cd00610">
    <property type="entry name" value="OAT_like"/>
    <property type="match status" value="1"/>
</dbReference>
<evidence type="ECO:0000256" key="7">
    <source>
        <dbReference type="SAM" id="MobiDB-lite"/>
    </source>
</evidence>
<dbReference type="PROSITE" id="PS00600">
    <property type="entry name" value="AA_TRANSFER_CLASS_3"/>
    <property type="match status" value="1"/>
</dbReference>
<dbReference type="InterPro" id="IPR015421">
    <property type="entry name" value="PyrdxlP-dep_Trfase_major"/>
</dbReference>
<keyword evidence="8" id="KW-0670">Pyruvate</keyword>
<dbReference type="Proteomes" id="UP000199548">
    <property type="component" value="Unassembled WGS sequence"/>
</dbReference>
<dbReference type="GO" id="GO:0008483">
    <property type="term" value="F:transaminase activity"/>
    <property type="evidence" value="ECO:0007669"/>
    <property type="project" value="UniProtKB-KW"/>
</dbReference>